<accession>A0ABR4B6V0</accession>
<gene>
    <name evidence="1" type="ORF">ABVK25_006211</name>
</gene>
<evidence type="ECO:0000313" key="2">
    <source>
        <dbReference type="Proteomes" id="UP001590951"/>
    </source>
</evidence>
<reference evidence="1 2" key="1">
    <citation type="submission" date="2024-09" db="EMBL/GenBank/DDBJ databases">
        <title>Rethinking Asexuality: The Enigmatic Case of Functional Sexual Genes in Lepraria (Stereocaulaceae).</title>
        <authorList>
            <person name="Doellman M."/>
            <person name="Sun Y."/>
            <person name="Barcenas-Pena A."/>
            <person name="Lumbsch H.T."/>
            <person name="Grewe F."/>
        </authorList>
    </citation>
    <scope>NUCLEOTIDE SEQUENCE [LARGE SCALE GENOMIC DNA]</scope>
    <source>
        <strain evidence="1 2">Grewe 0041</strain>
    </source>
</reference>
<dbReference type="Proteomes" id="UP001590951">
    <property type="component" value="Unassembled WGS sequence"/>
</dbReference>
<dbReference type="Gene3D" id="3.20.20.80">
    <property type="entry name" value="Glycosidases"/>
    <property type="match status" value="1"/>
</dbReference>
<dbReference type="EMBL" id="JBHFEH010000020">
    <property type="protein sequence ID" value="KAL2053559.1"/>
    <property type="molecule type" value="Genomic_DNA"/>
</dbReference>
<sequence>MFLYIFCRCSRRVAPTLFCHCSKHLIKISDYLTGLIVTLNIASALAAGVQFAGVNIAGFDFGCTIDGTCTSSSVDPRLGAYGGGDGSGQMNHFTMNDKLEIFRLPVAGQYLVNNQFGGTLDAANFGQ</sequence>
<keyword evidence="2" id="KW-1185">Reference proteome</keyword>
<evidence type="ECO:0000313" key="1">
    <source>
        <dbReference type="EMBL" id="KAL2053559.1"/>
    </source>
</evidence>
<proteinExistence type="predicted"/>
<name>A0ABR4B6V0_9LECA</name>
<protein>
    <submittedName>
        <fullName evidence="1">Uncharacterized protein</fullName>
    </submittedName>
</protein>
<comment type="caution">
    <text evidence="1">The sequence shown here is derived from an EMBL/GenBank/DDBJ whole genome shotgun (WGS) entry which is preliminary data.</text>
</comment>
<organism evidence="1 2">
    <name type="scientific">Lepraria finkii</name>
    <dbReference type="NCBI Taxonomy" id="1340010"/>
    <lineage>
        <taxon>Eukaryota</taxon>
        <taxon>Fungi</taxon>
        <taxon>Dikarya</taxon>
        <taxon>Ascomycota</taxon>
        <taxon>Pezizomycotina</taxon>
        <taxon>Lecanoromycetes</taxon>
        <taxon>OSLEUM clade</taxon>
        <taxon>Lecanoromycetidae</taxon>
        <taxon>Lecanorales</taxon>
        <taxon>Lecanorineae</taxon>
        <taxon>Stereocaulaceae</taxon>
        <taxon>Lepraria</taxon>
    </lineage>
</organism>